<sequence length="557" mass="59903">MKKLLSLITILLAANFYAQAQTLLYSENFSGTVNNMVTVNNSWVSATASPNTTTGASGGRYLATAAYSPATTTTFYLSGLNTAGYNNIKISWNARKANNTNTIALAYSTNGLNYTTVAGFNDVPANGTWAAVNGGTEINLPVAAAQAANLYLRWTVAVSNGRSYFIDDLKITGTPDEGISSQNWNDRPNNEDPFVVSSPTAANPYTTEGVSMRFSKQTASGVNLTTAVLSDATFQNPTRTLTLIQNSATTTRGTTITTTFGKAVSDLTFTMFDVDRNAGQYFDAIKIEGYQGSTLVQLQKKDVITTSYNEFVEGSNLVQAVANGTNVATNSTNGNVTVKFSEPVDRIVFTYNNLDAAAGNQGIAINSFSWKTAPAPLPVTLTSFTGKLVNKQTELHWATASEKNNDKFLVERSLDGRKFETIGTVKGNGTTNAAQHYTFTDARPAQGTNYYRLKQTDFDGATEYSKIVAVKNTTAVQTELVVYPVPATSEITVSLHESAGLEKLQIFSLAGNLVKQANLNGRNNLQLTIPISELPAGYYLVQVSGAQNSFTKKIVKQ</sequence>
<reference evidence="3 4" key="1">
    <citation type="submission" date="2020-12" db="EMBL/GenBank/DDBJ databases">
        <title>Bacterial novel species Adhaeribacter sp. BT258 isolated from soil.</title>
        <authorList>
            <person name="Jung H.-Y."/>
        </authorList>
    </citation>
    <scope>NUCLEOTIDE SEQUENCE [LARGE SCALE GENOMIC DNA]</scope>
    <source>
        <strain evidence="3 4">BT258</strain>
    </source>
</reference>
<dbReference type="EMBL" id="JAEHFX010000012">
    <property type="protein sequence ID" value="MBK0404882.1"/>
    <property type="molecule type" value="Genomic_DNA"/>
</dbReference>
<name>A0ABS1C690_9BACT</name>
<evidence type="ECO:0000313" key="3">
    <source>
        <dbReference type="EMBL" id="MBK0404882.1"/>
    </source>
</evidence>
<dbReference type="Proteomes" id="UP000644147">
    <property type="component" value="Unassembled WGS sequence"/>
</dbReference>
<comment type="caution">
    <text evidence="3">The sequence shown here is derived from an EMBL/GenBank/DDBJ whole genome shotgun (WGS) entry which is preliminary data.</text>
</comment>
<evidence type="ECO:0000259" key="2">
    <source>
        <dbReference type="Pfam" id="PF18962"/>
    </source>
</evidence>
<dbReference type="InterPro" id="IPR013783">
    <property type="entry name" value="Ig-like_fold"/>
</dbReference>
<evidence type="ECO:0000256" key="1">
    <source>
        <dbReference type="SAM" id="SignalP"/>
    </source>
</evidence>
<feature type="chain" id="PRO_5045166746" evidence="1">
    <location>
        <begin position="21"/>
        <end position="557"/>
    </location>
</feature>
<dbReference type="Gene3D" id="2.60.40.10">
    <property type="entry name" value="Immunoglobulins"/>
    <property type="match status" value="1"/>
</dbReference>
<dbReference type="Pfam" id="PF18962">
    <property type="entry name" value="Por_Secre_tail"/>
    <property type="match status" value="1"/>
</dbReference>
<keyword evidence="1" id="KW-0732">Signal</keyword>
<proteinExistence type="predicted"/>
<keyword evidence="4" id="KW-1185">Reference proteome</keyword>
<accession>A0ABS1C690</accession>
<gene>
    <name evidence="3" type="ORF">I5M27_17965</name>
</gene>
<feature type="domain" description="Secretion system C-terminal sorting" evidence="2">
    <location>
        <begin position="482"/>
        <end position="555"/>
    </location>
</feature>
<dbReference type="NCBIfam" id="TIGR04183">
    <property type="entry name" value="Por_Secre_tail"/>
    <property type="match status" value="1"/>
</dbReference>
<dbReference type="RefSeq" id="WP_200507773.1">
    <property type="nucleotide sequence ID" value="NZ_JAEHFX010000012.1"/>
</dbReference>
<evidence type="ECO:0000313" key="4">
    <source>
        <dbReference type="Proteomes" id="UP000644147"/>
    </source>
</evidence>
<organism evidence="3 4">
    <name type="scientific">Adhaeribacter terrigena</name>
    <dbReference type="NCBI Taxonomy" id="2793070"/>
    <lineage>
        <taxon>Bacteria</taxon>
        <taxon>Pseudomonadati</taxon>
        <taxon>Bacteroidota</taxon>
        <taxon>Cytophagia</taxon>
        <taxon>Cytophagales</taxon>
        <taxon>Hymenobacteraceae</taxon>
        <taxon>Adhaeribacter</taxon>
    </lineage>
</organism>
<feature type="signal peptide" evidence="1">
    <location>
        <begin position="1"/>
        <end position="20"/>
    </location>
</feature>
<protein>
    <submittedName>
        <fullName evidence="3">T9SS type A sorting domain-containing protein</fullName>
    </submittedName>
</protein>
<dbReference type="InterPro" id="IPR026444">
    <property type="entry name" value="Secre_tail"/>
</dbReference>